<keyword evidence="2" id="KW-0808">Transferase</keyword>
<evidence type="ECO:0000256" key="1">
    <source>
        <dbReference type="ARBA" id="ARBA00009995"/>
    </source>
</evidence>
<dbReference type="GO" id="GO:0080044">
    <property type="term" value="F:quercetin 7-O-glucosyltransferase activity"/>
    <property type="evidence" value="ECO:0007669"/>
    <property type="project" value="TreeGrafter"/>
</dbReference>
<evidence type="ECO:0000313" key="3">
    <source>
        <dbReference type="EnsemblPlants" id="Bo2g022050.1"/>
    </source>
</evidence>
<dbReference type="Gene3D" id="3.40.50.2000">
    <property type="entry name" value="Glycogen Phosphorylase B"/>
    <property type="match status" value="3"/>
</dbReference>
<sequence length="260" mass="29924">MANISVFLSDLQTGRSSSTVIQPPQLSASHSNHLRHVRPVGNSNENQVVDYIPGLSLTRLRDMPKIHHRFSHQVFNKFKLCFEELSKAKYLLFPSAYELEPKAVDFFTSKFHFPVYTTRESSFGLGSLDGGDSGRNSREWSHVSLGGARILDTLWVLLDVGRDIFWSAMMTFSLFWDQLLNDKMIVEEWRVGMRVKSKKKTELVRREEIKELVKRFMDGESEEEKEMRRRVCDLSRGSVAKTGSSDVNIDSFLRDITKIV</sequence>
<proteinExistence type="inferred from homology"/>
<reference evidence="3 4" key="1">
    <citation type="journal article" date="2014" name="Genome Biol.">
        <title>Transcriptome and methylome profiling reveals relics of genome dominance in the mesopolyploid Brassica oleracea.</title>
        <authorList>
            <person name="Parkin I.A."/>
            <person name="Koh C."/>
            <person name="Tang H."/>
            <person name="Robinson S.J."/>
            <person name="Kagale S."/>
            <person name="Clarke W.E."/>
            <person name="Town C.D."/>
            <person name="Nixon J."/>
            <person name="Krishnakumar V."/>
            <person name="Bidwell S.L."/>
            <person name="Denoeud F."/>
            <person name="Belcram H."/>
            <person name="Links M.G."/>
            <person name="Just J."/>
            <person name="Clarke C."/>
            <person name="Bender T."/>
            <person name="Huebert T."/>
            <person name="Mason A.S."/>
            <person name="Pires J.C."/>
            <person name="Barker G."/>
            <person name="Moore J."/>
            <person name="Walley P.G."/>
            <person name="Manoli S."/>
            <person name="Batley J."/>
            <person name="Edwards D."/>
            <person name="Nelson M.N."/>
            <person name="Wang X."/>
            <person name="Paterson A.H."/>
            <person name="King G."/>
            <person name="Bancroft I."/>
            <person name="Chalhoub B."/>
            <person name="Sharpe A.G."/>
        </authorList>
    </citation>
    <scope>NUCLEOTIDE SEQUENCE</scope>
    <source>
        <strain evidence="3 4">cv. TO1000</strain>
    </source>
</reference>
<keyword evidence="2" id="KW-0328">Glycosyltransferase</keyword>
<name>A0A0D3AK78_BRAOL</name>
<dbReference type="SUPFAM" id="SSF53756">
    <property type="entry name" value="UDP-Glycosyltransferase/glycogen phosphorylase"/>
    <property type="match status" value="1"/>
</dbReference>
<dbReference type="Proteomes" id="UP000032141">
    <property type="component" value="Chromosome C2"/>
</dbReference>
<dbReference type="HOGENOM" id="CLU_1070959_0_0_1"/>
<organism evidence="3 4">
    <name type="scientific">Brassica oleracea var. oleracea</name>
    <dbReference type="NCBI Taxonomy" id="109376"/>
    <lineage>
        <taxon>Eukaryota</taxon>
        <taxon>Viridiplantae</taxon>
        <taxon>Streptophyta</taxon>
        <taxon>Embryophyta</taxon>
        <taxon>Tracheophyta</taxon>
        <taxon>Spermatophyta</taxon>
        <taxon>Magnoliopsida</taxon>
        <taxon>eudicotyledons</taxon>
        <taxon>Gunneridae</taxon>
        <taxon>Pentapetalae</taxon>
        <taxon>rosids</taxon>
        <taxon>malvids</taxon>
        <taxon>Brassicales</taxon>
        <taxon>Brassicaceae</taxon>
        <taxon>Brassiceae</taxon>
        <taxon>Brassica</taxon>
    </lineage>
</organism>
<dbReference type="AlphaFoldDB" id="A0A0D3AK78"/>
<dbReference type="PANTHER" id="PTHR11926">
    <property type="entry name" value="GLUCOSYL/GLUCURONOSYL TRANSFERASES"/>
    <property type="match status" value="1"/>
</dbReference>
<evidence type="ECO:0000313" key="4">
    <source>
        <dbReference type="Proteomes" id="UP000032141"/>
    </source>
</evidence>
<dbReference type="Gramene" id="Bo2g022050.1">
    <property type="protein sequence ID" value="Bo2g022050.1"/>
    <property type="gene ID" value="Bo2g022050"/>
</dbReference>
<keyword evidence="4" id="KW-1185">Reference proteome</keyword>
<reference evidence="3" key="2">
    <citation type="submission" date="2015-03" db="UniProtKB">
        <authorList>
            <consortium name="EnsemblPlants"/>
        </authorList>
    </citation>
    <scope>IDENTIFICATION</scope>
</reference>
<accession>A0A0D3AK78</accession>
<protein>
    <submittedName>
        <fullName evidence="3">Uncharacterized protein</fullName>
    </submittedName>
</protein>
<comment type="similarity">
    <text evidence="1">Belongs to the UDP-glycosyltransferase family.</text>
</comment>
<dbReference type="GO" id="GO:0080043">
    <property type="term" value="F:quercetin 3-O-glucosyltransferase activity"/>
    <property type="evidence" value="ECO:0007669"/>
    <property type="project" value="TreeGrafter"/>
</dbReference>
<dbReference type="eggNOG" id="KOG1192">
    <property type="taxonomic scope" value="Eukaryota"/>
</dbReference>
<dbReference type="EnsemblPlants" id="Bo2g022050.1">
    <property type="protein sequence ID" value="Bo2g022050.1"/>
    <property type="gene ID" value="Bo2g022050"/>
</dbReference>
<dbReference type="STRING" id="109376.A0A0D3AK78"/>
<dbReference type="PANTHER" id="PTHR11926:SF774">
    <property type="entry name" value="UDP-GLYCOSYLTRANSFERASE 85A1-RELATED"/>
    <property type="match status" value="1"/>
</dbReference>
<evidence type="ECO:0000256" key="2">
    <source>
        <dbReference type="ARBA" id="ARBA00022676"/>
    </source>
</evidence>